<evidence type="ECO:0008006" key="3">
    <source>
        <dbReference type="Google" id="ProtNLM"/>
    </source>
</evidence>
<dbReference type="STRING" id="914234.M2R4S3"/>
<dbReference type="EMBL" id="KB445793">
    <property type="protein sequence ID" value="EMD39560.1"/>
    <property type="molecule type" value="Genomic_DNA"/>
</dbReference>
<reference evidence="1 2" key="1">
    <citation type="journal article" date="2012" name="Proc. Natl. Acad. Sci. U.S.A.">
        <title>Comparative genomics of Ceriporiopsis subvermispora and Phanerochaete chrysosporium provide insight into selective ligninolysis.</title>
        <authorList>
            <person name="Fernandez-Fueyo E."/>
            <person name="Ruiz-Duenas F.J."/>
            <person name="Ferreira P."/>
            <person name="Floudas D."/>
            <person name="Hibbett D.S."/>
            <person name="Canessa P."/>
            <person name="Larrondo L.F."/>
            <person name="James T.Y."/>
            <person name="Seelenfreund D."/>
            <person name="Lobos S."/>
            <person name="Polanco R."/>
            <person name="Tello M."/>
            <person name="Honda Y."/>
            <person name="Watanabe T."/>
            <person name="Watanabe T."/>
            <person name="Ryu J.S."/>
            <person name="Kubicek C.P."/>
            <person name="Schmoll M."/>
            <person name="Gaskell J."/>
            <person name="Hammel K.E."/>
            <person name="St John F.J."/>
            <person name="Vanden Wymelenberg A."/>
            <person name="Sabat G."/>
            <person name="Splinter BonDurant S."/>
            <person name="Syed K."/>
            <person name="Yadav J.S."/>
            <person name="Doddapaneni H."/>
            <person name="Subramanian V."/>
            <person name="Lavin J.L."/>
            <person name="Oguiza J.A."/>
            <person name="Perez G."/>
            <person name="Pisabarro A.G."/>
            <person name="Ramirez L."/>
            <person name="Santoyo F."/>
            <person name="Master E."/>
            <person name="Coutinho P.M."/>
            <person name="Henrissat B."/>
            <person name="Lombard V."/>
            <person name="Magnuson J.K."/>
            <person name="Kuees U."/>
            <person name="Hori C."/>
            <person name="Igarashi K."/>
            <person name="Samejima M."/>
            <person name="Held B.W."/>
            <person name="Barry K.W."/>
            <person name="LaButti K.M."/>
            <person name="Lapidus A."/>
            <person name="Lindquist E.A."/>
            <person name="Lucas S.M."/>
            <person name="Riley R."/>
            <person name="Salamov A.A."/>
            <person name="Hoffmeister D."/>
            <person name="Schwenk D."/>
            <person name="Hadar Y."/>
            <person name="Yarden O."/>
            <person name="de Vries R.P."/>
            <person name="Wiebenga A."/>
            <person name="Stenlid J."/>
            <person name="Eastwood D."/>
            <person name="Grigoriev I.V."/>
            <person name="Berka R.M."/>
            <person name="Blanchette R.A."/>
            <person name="Kersten P."/>
            <person name="Martinez A.T."/>
            <person name="Vicuna R."/>
            <person name="Cullen D."/>
        </authorList>
    </citation>
    <scope>NUCLEOTIDE SEQUENCE [LARGE SCALE GENOMIC DNA]</scope>
    <source>
        <strain evidence="1 2">B</strain>
    </source>
</reference>
<dbReference type="SUPFAM" id="SSF81383">
    <property type="entry name" value="F-box domain"/>
    <property type="match status" value="1"/>
</dbReference>
<protein>
    <recommendedName>
        <fullName evidence="3">F-box domain-containing protein</fullName>
    </recommendedName>
</protein>
<dbReference type="AlphaFoldDB" id="M2R4S3"/>
<dbReference type="InterPro" id="IPR036047">
    <property type="entry name" value="F-box-like_dom_sf"/>
</dbReference>
<dbReference type="Proteomes" id="UP000016930">
    <property type="component" value="Unassembled WGS sequence"/>
</dbReference>
<dbReference type="OrthoDB" id="2742110at2759"/>
<keyword evidence="2" id="KW-1185">Reference proteome</keyword>
<evidence type="ECO:0000313" key="2">
    <source>
        <dbReference type="Proteomes" id="UP000016930"/>
    </source>
</evidence>
<evidence type="ECO:0000313" key="1">
    <source>
        <dbReference type="EMBL" id="EMD39560.1"/>
    </source>
</evidence>
<name>M2R4S3_CERS8</name>
<proteinExistence type="predicted"/>
<sequence length="437" mass="50502">MYNDKSPPVDAEAASGRDLLQTTLMLMRGCMQYLTSHYRSVWMLMSCVTHICTRIRRVVFHEHREAVIEPCIEDHSTTGGLITTRQQPWNMDTLGHILSYLPTPDLPKAAAVSWEWALAARAPLYAHISFDTDLDNASLLIKTIRECPHLLPLIHSISMRIGLDRADVEWLQLLPADTVHTFEVDQWGIEDDLATSILRASFIRNVRHLSCRHRFIQNCEQLKTCFALPKLESLRLWTSFPVDEIQSISVPPKLTCLHLSLFNYSLFVLRVLAALGYQLEEFGLFLDYKHPVGKQIPELFNAFETHIRHLRRFSYRSIHYLRKPYLDSIPHLFPSLEALHVGPGTYSFSLLNNLPSHIRHIRLDHDYSIPQFPFKAVKNLISRAGRGESQLESLAIYLRWDDSDTKPYTSLGDMCKKRGIDFEVKIWTTWVQSEGFY</sequence>
<organism evidence="1 2">
    <name type="scientific">Ceriporiopsis subvermispora (strain B)</name>
    <name type="common">White-rot fungus</name>
    <name type="synonym">Gelatoporia subvermispora</name>
    <dbReference type="NCBI Taxonomy" id="914234"/>
    <lineage>
        <taxon>Eukaryota</taxon>
        <taxon>Fungi</taxon>
        <taxon>Dikarya</taxon>
        <taxon>Basidiomycota</taxon>
        <taxon>Agaricomycotina</taxon>
        <taxon>Agaricomycetes</taxon>
        <taxon>Polyporales</taxon>
        <taxon>Gelatoporiaceae</taxon>
        <taxon>Gelatoporia</taxon>
    </lineage>
</organism>
<dbReference type="HOGENOM" id="CLU_662215_0_0_1"/>
<gene>
    <name evidence="1" type="ORF">CERSUDRAFT_111874</name>
</gene>
<accession>M2R4S3</accession>